<gene>
    <name evidence="2" type="ORF">JRO89_XS07G0215500</name>
</gene>
<keyword evidence="3" id="KW-1185">Reference proteome</keyword>
<name>A0ABQ8HUP4_9ROSI</name>
<dbReference type="InterPro" id="IPR036249">
    <property type="entry name" value="Thioredoxin-like_sf"/>
</dbReference>
<dbReference type="EMBL" id="JAFEMO010000007">
    <property type="protein sequence ID" value="KAH7568021.1"/>
    <property type="molecule type" value="Genomic_DNA"/>
</dbReference>
<dbReference type="Gene3D" id="3.40.30.10">
    <property type="entry name" value="Glutaredoxin"/>
    <property type="match status" value="1"/>
</dbReference>
<dbReference type="PROSITE" id="PS51352">
    <property type="entry name" value="THIOREDOXIN_2"/>
    <property type="match status" value="1"/>
</dbReference>
<evidence type="ECO:0000313" key="3">
    <source>
        <dbReference type="Proteomes" id="UP000827721"/>
    </source>
</evidence>
<comment type="caution">
    <text evidence="2">The sequence shown here is derived from an EMBL/GenBank/DDBJ whole genome shotgun (WGS) entry which is preliminary data.</text>
</comment>
<protein>
    <recommendedName>
        <fullName evidence="1">Thioredoxin domain-containing protein</fullName>
    </recommendedName>
</protein>
<dbReference type="InterPro" id="IPR013766">
    <property type="entry name" value="Thioredoxin_domain"/>
</dbReference>
<evidence type="ECO:0000259" key="1">
    <source>
        <dbReference type="PROSITE" id="PS51352"/>
    </source>
</evidence>
<proteinExistence type="predicted"/>
<dbReference type="PANTHER" id="PTHR43640:SF1">
    <property type="entry name" value="THIOREDOXIN-DEPENDENT PEROXIREDOXIN"/>
    <property type="match status" value="1"/>
</dbReference>
<dbReference type="InterPro" id="IPR000866">
    <property type="entry name" value="AhpC/TSA"/>
</dbReference>
<evidence type="ECO:0000313" key="2">
    <source>
        <dbReference type="EMBL" id="KAH7568021.1"/>
    </source>
</evidence>
<dbReference type="InterPro" id="IPR047262">
    <property type="entry name" value="PRX-like1"/>
</dbReference>
<dbReference type="SUPFAM" id="SSF52833">
    <property type="entry name" value="Thioredoxin-like"/>
    <property type="match status" value="1"/>
</dbReference>
<dbReference type="PANTHER" id="PTHR43640">
    <property type="entry name" value="OS07G0260300 PROTEIN"/>
    <property type="match status" value="1"/>
</dbReference>
<accession>A0ABQ8HUP4</accession>
<feature type="domain" description="Thioredoxin" evidence="1">
    <location>
        <begin position="174"/>
        <end position="350"/>
    </location>
</feature>
<dbReference type="Pfam" id="PF00578">
    <property type="entry name" value="AhpC-TSA"/>
    <property type="match status" value="1"/>
</dbReference>
<dbReference type="Proteomes" id="UP000827721">
    <property type="component" value="Unassembled WGS sequence"/>
</dbReference>
<reference evidence="2 3" key="1">
    <citation type="submission" date="2021-02" db="EMBL/GenBank/DDBJ databases">
        <title>Plant Genome Project.</title>
        <authorList>
            <person name="Zhang R.-G."/>
        </authorList>
    </citation>
    <scope>NUCLEOTIDE SEQUENCE [LARGE SCALE GENOMIC DNA]</scope>
    <source>
        <tissue evidence="2">Leaves</tissue>
    </source>
</reference>
<dbReference type="CDD" id="cd02969">
    <property type="entry name" value="PRX_like1"/>
    <property type="match status" value="1"/>
</dbReference>
<organism evidence="2 3">
    <name type="scientific">Xanthoceras sorbifolium</name>
    <dbReference type="NCBI Taxonomy" id="99658"/>
    <lineage>
        <taxon>Eukaryota</taxon>
        <taxon>Viridiplantae</taxon>
        <taxon>Streptophyta</taxon>
        <taxon>Embryophyta</taxon>
        <taxon>Tracheophyta</taxon>
        <taxon>Spermatophyta</taxon>
        <taxon>Magnoliopsida</taxon>
        <taxon>eudicotyledons</taxon>
        <taxon>Gunneridae</taxon>
        <taxon>Pentapetalae</taxon>
        <taxon>rosids</taxon>
        <taxon>malvids</taxon>
        <taxon>Sapindales</taxon>
        <taxon>Sapindaceae</taxon>
        <taxon>Xanthoceroideae</taxon>
        <taxon>Xanthoceras</taxon>
    </lineage>
</organism>
<sequence>MTSAVTVVYSVGLRGLLPHSRTLAATRRRTPLSFSSTWSSSSKMGFYHLQQRSPAPRRKRLIIRAARTESQGVSLGFRAPHFELPEPLTGKMWNLEDFESYPGLLADLLQELTSTSRFEQLNLIEEQRMKAFHHTQAYQRRIAKAKLSLSIRRRRWTREVFSPKTRRAGKPSLLIVGQQGSERGSGTARLGTKSLQSLVQNHSDFRAEGNQSKERKPALVMFICNHCPFVKHLKKDIVKLANFYMKKGLAVVAISSNSVATHPQDGPEFMAEEAKLFNYPFPYLYDESQDVARDFGAVCTPEFFLFKSLDLGQGRDGRRPFELVYHGQFDASRPSNNLPVTGRDISFAIECVLSGQPISAVQKPSVGCSIKWHPEKIQ</sequence>